<evidence type="ECO:0000313" key="3">
    <source>
        <dbReference type="Proteomes" id="UP001586593"/>
    </source>
</evidence>
<dbReference type="EMBL" id="JAZHXJ010002189">
    <property type="protein sequence ID" value="KAL1840545.1"/>
    <property type="molecule type" value="Genomic_DNA"/>
</dbReference>
<proteinExistence type="predicted"/>
<organism evidence="2 3">
    <name type="scientific">Phialemonium thermophilum</name>
    <dbReference type="NCBI Taxonomy" id="223376"/>
    <lineage>
        <taxon>Eukaryota</taxon>
        <taxon>Fungi</taxon>
        <taxon>Dikarya</taxon>
        <taxon>Ascomycota</taxon>
        <taxon>Pezizomycotina</taxon>
        <taxon>Sordariomycetes</taxon>
        <taxon>Sordariomycetidae</taxon>
        <taxon>Cephalothecales</taxon>
        <taxon>Cephalothecaceae</taxon>
        <taxon>Phialemonium</taxon>
    </lineage>
</organism>
<feature type="region of interest" description="Disordered" evidence="1">
    <location>
        <begin position="87"/>
        <end position="139"/>
    </location>
</feature>
<reference evidence="2 3" key="1">
    <citation type="journal article" date="2024" name="Commun. Biol.">
        <title>Comparative genomic analysis of thermophilic fungi reveals convergent evolutionary adaptations and gene losses.</title>
        <authorList>
            <person name="Steindorff A.S."/>
            <person name="Aguilar-Pontes M.V."/>
            <person name="Robinson A.J."/>
            <person name="Andreopoulos B."/>
            <person name="LaButti K."/>
            <person name="Kuo A."/>
            <person name="Mondo S."/>
            <person name="Riley R."/>
            <person name="Otillar R."/>
            <person name="Haridas S."/>
            <person name="Lipzen A."/>
            <person name="Grimwood J."/>
            <person name="Schmutz J."/>
            <person name="Clum A."/>
            <person name="Reid I.D."/>
            <person name="Moisan M.C."/>
            <person name="Butler G."/>
            <person name="Nguyen T.T.M."/>
            <person name="Dewar K."/>
            <person name="Conant G."/>
            <person name="Drula E."/>
            <person name="Henrissat B."/>
            <person name="Hansel C."/>
            <person name="Singer S."/>
            <person name="Hutchinson M.I."/>
            <person name="de Vries R.P."/>
            <person name="Natvig D.O."/>
            <person name="Powell A.J."/>
            <person name="Tsang A."/>
            <person name="Grigoriev I.V."/>
        </authorList>
    </citation>
    <scope>NUCLEOTIDE SEQUENCE [LARGE SCALE GENOMIC DNA]</scope>
    <source>
        <strain evidence="2 3">ATCC 24622</strain>
    </source>
</reference>
<evidence type="ECO:0000313" key="2">
    <source>
        <dbReference type="EMBL" id="KAL1840545.1"/>
    </source>
</evidence>
<comment type="caution">
    <text evidence="2">The sequence shown here is derived from an EMBL/GenBank/DDBJ whole genome shotgun (WGS) entry which is preliminary data.</text>
</comment>
<sequence>MAMSAHIQEQSALDLSSPSYASTVRIHESQLSRPVQWGTEPGVLENLLDRDFLASLRIELTLHVTGASGCFTGVSLVLIGSLHAGRRGSSLVHPRPPARTRETASPGVSQSPVLSTGEFPGGGVRISTGGHSRGSRIAKGRISETAGPSRTIGLRASVGVG</sequence>
<name>A0ABR3VFE4_9PEZI</name>
<accession>A0ABR3VFE4</accession>
<protein>
    <submittedName>
        <fullName evidence="2">Uncharacterized protein</fullName>
    </submittedName>
</protein>
<keyword evidence="3" id="KW-1185">Reference proteome</keyword>
<dbReference type="Proteomes" id="UP001586593">
    <property type="component" value="Unassembled WGS sequence"/>
</dbReference>
<gene>
    <name evidence="2" type="ORF">VTK73DRAFT_3726</name>
</gene>
<evidence type="ECO:0000256" key="1">
    <source>
        <dbReference type="SAM" id="MobiDB-lite"/>
    </source>
</evidence>